<sequence>MTPEAGLRERKRQRTHAAISDTALRLFLAGGFDAVPVAEIAAAAEVSKRTLFKYFPSKEDLVVHRFADHVDEAARTVRNRPPGQTPLTALRAAFRAGLDDHEPSTGLCDAPEVLACYRLILETPTLTARLAQFLTSGEVALARALGPAGDLDARLAAAAIIAVRRNLSEANWHALAHGRTVAQRYPAAIAEAERAFDLLAGGFGDRFPAAGPAGVPPSSVDPRRDSRSPERVRPPGP</sequence>
<gene>
    <name evidence="7" type="ORF">ACH49Z_16090</name>
</gene>
<dbReference type="InterPro" id="IPR001647">
    <property type="entry name" value="HTH_TetR"/>
</dbReference>
<evidence type="ECO:0000259" key="6">
    <source>
        <dbReference type="PROSITE" id="PS50977"/>
    </source>
</evidence>
<dbReference type="PANTHER" id="PTHR30055">
    <property type="entry name" value="HTH-TYPE TRANSCRIPTIONAL REGULATOR RUTR"/>
    <property type="match status" value="1"/>
</dbReference>
<organism evidence="7 8">
    <name type="scientific">Nocardia testacea</name>
    <dbReference type="NCBI Taxonomy" id="248551"/>
    <lineage>
        <taxon>Bacteria</taxon>
        <taxon>Bacillati</taxon>
        <taxon>Actinomycetota</taxon>
        <taxon>Actinomycetes</taxon>
        <taxon>Mycobacteriales</taxon>
        <taxon>Nocardiaceae</taxon>
        <taxon>Nocardia</taxon>
    </lineage>
</organism>
<feature type="region of interest" description="Disordered" evidence="5">
    <location>
        <begin position="209"/>
        <end position="237"/>
    </location>
</feature>
<evidence type="ECO:0000256" key="4">
    <source>
        <dbReference type="PROSITE-ProRule" id="PRU00335"/>
    </source>
</evidence>
<name>A0ABW7VYN2_9NOCA</name>
<keyword evidence="8" id="KW-1185">Reference proteome</keyword>
<accession>A0ABW7VYN2</accession>
<protein>
    <submittedName>
        <fullName evidence="7">TetR family transcriptional regulator</fullName>
    </submittedName>
</protein>
<evidence type="ECO:0000256" key="5">
    <source>
        <dbReference type="SAM" id="MobiDB-lite"/>
    </source>
</evidence>
<keyword evidence="2 4" id="KW-0238">DNA-binding</keyword>
<evidence type="ECO:0000256" key="1">
    <source>
        <dbReference type="ARBA" id="ARBA00023015"/>
    </source>
</evidence>
<proteinExistence type="predicted"/>
<dbReference type="PROSITE" id="PS50977">
    <property type="entry name" value="HTH_TETR_2"/>
    <property type="match status" value="1"/>
</dbReference>
<dbReference type="InterPro" id="IPR009057">
    <property type="entry name" value="Homeodomain-like_sf"/>
</dbReference>
<dbReference type="EMBL" id="JBIRYL010000002">
    <property type="protein sequence ID" value="MFI2231366.1"/>
    <property type="molecule type" value="Genomic_DNA"/>
</dbReference>
<comment type="caution">
    <text evidence="7">The sequence shown here is derived from an EMBL/GenBank/DDBJ whole genome shotgun (WGS) entry which is preliminary data.</text>
</comment>
<evidence type="ECO:0000256" key="3">
    <source>
        <dbReference type="ARBA" id="ARBA00023163"/>
    </source>
</evidence>
<dbReference type="PRINTS" id="PR00455">
    <property type="entry name" value="HTHTETR"/>
</dbReference>
<feature type="compositionally biased region" description="Basic and acidic residues" evidence="5">
    <location>
        <begin position="221"/>
        <end position="237"/>
    </location>
</feature>
<feature type="DNA-binding region" description="H-T-H motif" evidence="4">
    <location>
        <begin position="36"/>
        <end position="55"/>
    </location>
</feature>
<dbReference type="Pfam" id="PF00440">
    <property type="entry name" value="TetR_N"/>
    <property type="match status" value="1"/>
</dbReference>
<keyword evidence="3" id="KW-0804">Transcription</keyword>
<feature type="compositionally biased region" description="Low complexity" evidence="5">
    <location>
        <begin position="209"/>
        <end position="220"/>
    </location>
</feature>
<dbReference type="Gene3D" id="1.10.357.10">
    <property type="entry name" value="Tetracycline Repressor, domain 2"/>
    <property type="match status" value="1"/>
</dbReference>
<dbReference type="PANTHER" id="PTHR30055:SF234">
    <property type="entry name" value="HTH-TYPE TRANSCRIPTIONAL REGULATOR BETI"/>
    <property type="match status" value="1"/>
</dbReference>
<dbReference type="InterPro" id="IPR050109">
    <property type="entry name" value="HTH-type_TetR-like_transc_reg"/>
</dbReference>
<keyword evidence="1" id="KW-0805">Transcription regulation</keyword>
<dbReference type="RefSeq" id="WP_397062548.1">
    <property type="nucleotide sequence ID" value="NZ_JBIRYL010000002.1"/>
</dbReference>
<evidence type="ECO:0000313" key="8">
    <source>
        <dbReference type="Proteomes" id="UP001611494"/>
    </source>
</evidence>
<dbReference type="Proteomes" id="UP001611494">
    <property type="component" value="Unassembled WGS sequence"/>
</dbReference>
<dbReference type="SUPFAM" id="SSF46689">
    <property type="entry name" value="Homeodomain-like"/>
    <property type="match status" value="1"/>
</dbReference>
<feature type="domain" description="HTH tetR-type" evidence="6">
    <location>
        <begin position="13"/>
        <end position="73"/>
    </location>
</feature>
<evidence type="ECO:0000313" key="7">
    <source>
        <dbReference type="EMBL" id="MFI2231366.1"/>
    </source>
</evidence>
<evidence type="ECO:0000256" key="2">
    <source>
        <dbReference type="ARBA" id="ARBA00023125"/>
    </source>
</evidence>
<reference evidence="7 8" key="1">
    <citation type="submission" date="2024-10" db="EMBL/GenBank/DDBJ databases">
        <title>The Natural Products Discovery Center: Release of the First 8490 Sequenced Strains for Exploring Actinobacteria Biosynthetic Diversity.</title>
        <authorList>
            <person name="Kalkreuter E."/>
            <person name="Kautsar S.A."/>
            <person name="Yang D."/>
            <person name="Bader C.D."/>
            <person name="Teijaro C.N."/>
            <person name="Fluegel L."/>
            <person name="Davis C.M."/>
            <person name="Simpson J.R."/>
            <person name="Lauterbach L."/>
            <person name="Steele A.D."/>
            <person name="Gui C."/>
            <person name="Meng S."/>
            <person name="Li G."/>
            <person name="Viehrig K."/>
            <person name="Ye F."/>
            <person name="Su P."/>
            <person name="Kiefer A.F."/>
            <person name="Nichols A."/>
            <person name="Cepeda A.J."/>
            <person name="Yan W."/>
            <person name="Fan B."/>
            <person name="Jiang Y."/>
            <person name="Adhikari A."/>
            <person name="Zheng C.-J."/>
            <person name="Schuster L."/>
            <person name="Cowan T.M."/>
            <person name="Smanski M.J."/>
            <person name="Chevrette M.G."/>
            <person name="De Carvalho L.P.S."/>
            <person name="Shen B."/>
        </authorList>
    </citation>
    <scope>NUCLEOTIDE SEQUENCE [LARGE SCALE GENOMIC DNA]</scope>
    <source>
        <strain evidence="7 8">NPDC019377</strain>
    </source>
</reference>